<comment type="caution">
    <text evidence="1">The sequence shown here is derived from an EMBL/GenBank/DDBJ whole genome shotgun (WGS) entry which is preliminary data.</text>
</comment>
<dbReference type="Proteomes" id="UP000234878">
    <property type="component" value="Unassembled WGS sequence"/>
</dbReference>
<protein>
    <submittedName>
        <fullName evidence="1">Uncharacterized protein</fullName>
    </submittedName>
</protein>
<evidence type="ECO:0000313" key="4">
    <source>
        <dbReference type="Proteomes" id="UP000234878"/>
    </source>
</evidence>
<reference evidence="3 4" key="1">
    <citation type="submission" date="2017-12" db="EMBL/GenBank/DDBJ databases">
        <title>Detection of the carbapenemase gene blaVIM-5 in members of the Pseudomonas putida group isolated from polluted Nigerian wetlands.</title>
        <authorList>
            <person name="Adelowo O."/>
            <person name="Vollmers J."/>
            <person name="Maeusezahl I."/>
            <person name="Kaster A.-K."/>
            <person name="Mueller J.A."/>
        </authorList>
    </citation>
    <scope>NUCLEOTIDE SEQUENCE [LARGE SCALE GENOMIC DNA]</scope>
    <source>
        <strain evidence="2 3">MR119</strain>
        <strain evidence="1 4">MR144</strain>
    </source>
</reference>
<name>A0AAX0VZ44_9PSED</name>
<organism evidence="1 4">
    <name type="scientific">Pseudomonas guariconensis</name>
    <dbReference type="NCBI Taxonomy" id="1288410"/>
    <lineage>
        <taxon>Bacteria</taxon>
        <taxon>Pseudomonadati</taxon>
        <taxon>Pseudomonadota</taxon>
        <taxon>Gammaproteobacteria</taxon>
        <taxon>Pseudomonadales</taxon>
        <taxon>Pseudomonadaceae</taxon>
        <taxon>Pseudomonas</taxon>
    </lineage>
</organism>
<dbReference type="Proteomes" id="UP000234839">
    <property type="component" value="Unassembled WGS sequence"/>
</dbReference>
<accession>A0AAX0VZ44</accession>
<evidence type="ECO:0000313" key="1">
    <source>
        <dbReference type="EMBL" id="PLV19783.1"/>
    </source>
</evidence>
<proteinExistence type="predicted"/>
<evidence type="ECO:0000313" key="3">
    <source>
        <dbReference type="Proteomes" id="UP000234839"/>
    </source>
</evidence>
<keyword evidence="3" id="KW-1185">Reference proteome</keyword>
<dbReference type="EMBL" id="PJCQ01000005">
    <property type="protein sequence ID" value="PLV19783.1"/>
    <property type="molecule type" value="Genomic_DNA"/>
</dbReference>
<sequence length="74" mass="8431">MSVAPFILLPLATRLRSDRRDAFSTRILSLDVPLEATQDWCRFKRAGADGILTSFRCPRRSIVERAVTPSRNVR</sequence>
<evidence type="ECO:0000313" key="2">
    <source>
        <dbReference type="EMBL" id="PLV24507.1"/>
    </source>
</evidence>
<gene>
    <name evidence="1" type="ORF">CXG49_06670</name>
    <name evidence="2" type="ORF">CXG53_10105</name>
</gene>
<dbReference type="EMBL" id="PJCP01000006">
    <property type="protein sequence ID" value="PLV24507.1"/>
    <property type="molecule type" value="Genomic_DNA"/>
</dbReference>
<dbReference type="AlphaFoldDB" id="A0AAX0VZ44"/>